<feature type="compositionally biased region" description="Polar residues" evidence="3">
    <location>
        <begin position="204"/>
        <end position="214"/>
    </location>
</feature>
<dbReference type="SUPFAM" id="SSF158639">
    <property type="entry name" value="ENT-like"/>
    <property type="match status" value="1"/>
</dbReference>
<dbReference type="InterPro" id="IPR036142">
    <property type="entry name" value="ENT_dom-like_sf"/>
</dbReference>
<evidence type="ECO:0000256" key="3">
    <source>
        <dbReference type="SAM" id="MobiDB-lite"/>
    </source>
</evidence>
<name>A0A8B7CSJ2_PHODC</name>
<keyword evidence="2" id="KW-0539">Nucleus</keyword>
<dbReference type="AlphaFoldDB" id="A0A8B7CSJ2"/>
<dbReference type="Pfam" id="PF03735">
    <property type="entry name" value="ENT"/>
    <property type="match status" value="1"/>
</dbReference>
<accession>A0A8B7CSJ2</accession>
<dbReference type="PANTHER" id="PTHR33432:SF22">
    <property type="entry name" value="OS10G0436850 PROTEIN"/>
    <property type="match status" value="1"/>
</dbReference>
<dbReference type="OrthoDB" id="1737049at2759"/>
<dbReference type="InterPro" id="IPR005491">
    <property type="entry name" value="ENT_dom"/>
</dbReference>
<organism evidence="5 6">
    <name type="scientific">Phoenix dactylifera</name>
    <name type="common">Date palm</name>
    <dbReference type="NCBI Taxonomy" id="42345"/>
    <lineage>
        <taxon>Eukaryota</taxon>
        <taxon>Viridiplantae</taxon>
        <taxon>Streptophyta</taxon>
        <taxon>Embryophyta</taxon>
        <taxon>Tracheophyta</taxon>
        <taxon>Spermatophyta</taxon>
        <taxon>Magnoliopsida</taxon>
        <taxon>Liliopsida</taxon>
        <taxon>Arecaceae</taxon>
        <taxon>Coryphoideae</taxon>
        <taxon>Phoeniceae</taxon>
        <taxon>Phoenix</taxon>
    </lineage>
</organism>
<feature type="region of interest" description="Disordered" evidence="3">
    <location>
        <begin position="150"/>
        <end position="169"/>
    </location>
</feature>
<feature type="domain" description="ENT" evidence="4">
    <location>
        <begin position="49"/>
        <end position="137"/>
    </location>
</feature>
<evidence type="ECO:0000256" key="2">
    <source>
        <dbReference type="ARBA" id="ARBA00023242"/>
    </source>
</evidence>
<evidence type="ECO:0000313" key="6">
    <source>
        <dbReference type="RefSeq" id="XP_008805499.1"/>
    </source>
</evidence>
<evidence type="ECO:0000313" key="5">
    <source>
        <dbReference type="Proteomes" id="UP000228380"/>
    </source>
</evidence>
<dbReference type="GO" id="GO:0005634">
    <property type="term" value="C:nucleus"/>
    <property type="evidence" value="ECO:0007669"/>
    <property type="project" value="UniProtKB-SubCell"/>
</dbReference>
<dbReference type="KEGG" id="pda:103718447"/>
<reference evidence="6 7" key="1">
    <citation type="submission" date="2025-04" db="UniProtKB">
        <authorList>
            <consortium name="RefSeq"/>
        </authorList>
    </citation>
    <scope>IDENTIFICATION</scope>
    <source>
        <tissue evidence="6 7">Young leaves</tissue>
    </source>
</reference>
<dbReference type="PROSITE" id="PS51138">
    <property type="entry name" value="ENT"/>
    <property type="match status" value="1"/>
</dbReference>
<evidence type="ECO:0000259" key="4">
    <source>
        <dbReference type="PROSITE" id="PS51138"/>
    </source>
</evidence>
<dbReference type="Gene3D" id="1.10.1240.40">
    <property type="entry name" value="ENT domain"/>
    <property type="match status" value="1"/>
</dbReference>
<sequence length="214" mass="23367">MEYLKNDSSGTDDDLPNHSIIWNSRGVLYSGVMRISSGPVSHGACLINMEFQIHCMETEAYGAILRVFIAQSDVLSWGKEGLMSELRKELRVSDVEHREILGKINSDASIKSIRELRKTIDAQATTVNPPNFDPNSISHISRKKLKPGHMTVSSSQKYSPHAQPLPTAVPSSLATHAREAQGNDKASVFSPQGDVGQALIPVHQNRQAPSTGKA</sequence>
<dbReference type="Proteomes" id="UP000228380">
    <property type="component" value="Unplaced"/>
</dbReference>
<proteinExistence type="predicted"/>
<protein>
    <submittedName>
        <fullName evidence="6 7">Protein EMSY-LIKE 3-like isoform X1</fullName>
    </submittedName>
</protein>
<evidence type="ECO:0000313" key="7">
    <source>
        <dbReference type="RefSeq" id="XP_026664819.1"/>
    </source>
</evidence>
<dbReference type="RefSeq" id="XP_008805499.1">
    <property type="nucleotide sequence ID" value="XM_008807277.3"/>
</dbReference>
<gene>
    <name evidence="6 7" type="primary">LOC103718447</name>
</gene>
<dbReference type="GeneID" id="103718447"/>
<feature type="region of interest" description="Disordered" evidence="3">
    <location>
        <begin position="177"/>
        <end position="214"/>
    </location>
</feature>
<dbReference type="RefSeq" id="XP_026664819.1">
    <property type="nucleotide sequence ID" value="XM_026809018.2"/>
</dbReference>
<evidence type="ECO:0000256" key="1">
    <source>
        <dbReference type="ARBA" id="ARBA00004123"/>
    </source>
</evidence>
<dbReference type="SMART" id="SM01191">
    <property type="entry name" value="ENT"/>
    <property type="match status" value="1"/>
</dbReference>
<dbReference type="PANTHER" id="PTHR33432">
    <property type="entry name" value="PROTEIN EMSY-LIKE 4"/>
    <property type="match status" value="1"/>
</dbReference>
<keyword evidence="5" id="KW-1185">Reference proteome</keyword>
<comment type="subcellular location">
    <subcellularLocation>
        <location evidence="1">Nucleus</location>
    </subcellularLocation>
</comment>
<dbReference type="GO" id="GO:0050832">
    <property type="term" value="P:defense response to fungus"/>
    <property type="evidence" value="ECO:0007669"/>
    <property type="project" value="InterPro"/>
</dbReference>
<dbReference type="InterPro" id="IPR033485">
    <property type="entry name" value="EMSY-LIKE_plant"/>
</dbReference>